<keyword evidence="1" id="KW-0812">Transmembrane</keyword>
<keyword evidence="6" id="KW-1185">Reference proteome</keyword>
<reference evidence="3 5" key="1">
    <citation type="submission" date="2016-10" db="EMBL/GenBank/DDBJ databases">
        <authorList>
            <person name="Varghese N."/>
            <person name="Submissions S."/>
        </authorList>
    </citation>
    <scope>NUCLEOTIDE SEQUENCE [LARGE SCALE GENOMIC DNA]</scope>
    <source>
        <strain evidence="3 5">CGMCC 1.11215</strain>
    </source>
</reference>
<evidence type="ECO:0000313" key="3">
    <source>
        <dbReference type="EMBL" id="SDO57079.1"/>
    </source>
</evidence>
<sequence>MSEWRGIGDVATVSDHATAPAKRGGFDLLTLGSAFVTFVLTFELVRRAFSASLSPQPPTSDIVGYWVTAGITLALQVGLLVRAIVQRRVGLVFIASVALIMALGVALLMSVPRIDWRPEPPASTINPNYRPCYSGSGDCIGG</sequence>
<gene>
    <name evidence="4" type="ORF">E3O21_01525</name>
    <name evidence="3" type="ORF">SAMN05216368_12416</name>
</gene>
<accession>A0A4R8VHU2</accession>
<evidence type="ECO:0000313" key="4">
    <source>
        <dbReference type="EMBL" id="TFB81871.1"/>
    </source>
</evidence>
<dbReference type="EMBL" id="SOFD01000004">
    <property type="protein sequence ID" value="TFB81871.1"/>
    <property type="molecule type" value="Genomic_DNA"/>
</dbReference>
<feature type="transmembrane region" description="Helical" evidence="1">
    <location>
        <begin position="91"/>
        <end position="111"/>
    </location>
</feature>
<keyword evidence="1" id="KW-1133">Transmembrane helix</keyword>
<feature type="transmembrane region" description="Helical" evidence="1">
    <location>
        <begin position="65"/>
        <end position="84"/>
    </location>
</feature>
<dbReference type="EMBL" id="FNIB01000024">
    <property type="protein sequence ID" value="SDO57079.1"/>
    <property type="molecule type" value="Genomic_DNA"/>
</dbReference>
<organism evidence="3 5">
    <name type="scientific">Cryobacterium flavum</name>
    <dbReference type="NCBI Taxonomy" id="1424659"/>
    <lineage>
        <taxon>Bacteria</taxon>
        <taxon>Bacillati</taxon>
        <taxon>Actinomycetota</taxon>
        <taxon>Actinomycetes</taxon>
        <taxon>Micrococcales</taxon>
        <taxon>Microbacteriaceae</taxon>
        <taxon>Cryobacterium</taxon>
    </lineage>
</organism>
<evidence type="ECO:0000259" key="2">
    <source>
        <dbReference type="Pfam" id="PF19747"/>
    </source>
</evidence>
<protein>
    <recommendedName>
        <fullName evidence="2">DUF6234 domain-containing protein</fullName>
    </recommendedName>
</protein>
<proteinExistence type="predicted"/>
<dbReference type="RefSeq" id="WP_092342519.1">
    <property type="nucleotide sequence ID" value="NZ_FNIB01000024.1"/>
</dbReference>
<evidence type="ECO:0000256" key="1">
    <source>
        <dbReference type="SAM" id="Phobius"/>
    </source>
</evidence>
<reference evidence="4 6" key="2">
    <citation type="submission" date="2019-03" db="EMBL/GenBank/DDBJ databases">
        <title>Genomics of glacier-inhabiting Cryobacterium strains.</title>
        <authorList>
            <person name="Liu Q."/>
            <person name="Xin Y.-H."/>
        </authorList>
    </citation>
    <scope>NUCLEOTIDE SEQUENCE [LARGE SCALE GENOMIC DNA]</scope>
    <source>
        <strain evidence="4 6">Hh8</strain>
    </source>
</reference>
<feature type="transmembrane region" description="Helical" evidence="1">
    <location>
        <begin position="26"/>
        <end position="45"/>
    </location>
</feature>
<evidence type="ECO:0000313" key="5">
    <source>
        <dbReference type="Proteomes" id="UP000199639"/>
    </source>
</evidence>
<name>A0A4R8VHU2_9MICO</name>
<dbReference type="Proteomes" id="UP000199639">
    <property type="component" value="Unassembled WGS sequence"/>
</dbReference>
<dbReference type="Pfam" id="PF19747">
    <property type="entry name" value="DUF6234"/>
    <property type="match status" value="1"/>
</dbReference>
<evidence type="ECO:0000313" key="6">
    <source>
        <dbReference type="Proteomes" id="UP000298252"/>
    </source>
</evidence>
<feature type="domain" description="DUF6234" evidence="2">
    <location>
        <begin position="25"/>
        <end position="139"/>
    </location>
</feature>
<dbReference type="AlphaFoldDB" id="A0A4R8VHU2"/>
<dbReference type="InterPro" id="IPR046201">
    <property type="entry name" value="DUF6234"/>
</dbReference>
<dbReference type="Proteomes" id="UP000298252">
    <property type="component" value="Unassembled WGS sequence"/>
</dbReference>
<keyword evidence="1" id="KW-0472">Membrane</keyword>